<feature type="region of interest" description="Disordered" evidence="1">
    <location>
        <begin position="40"/>
        <end position="84"/>
    </location>
</feature>
<evidence type="ECO:0000313" key="3">
    <source>
        <dbReference type="EMBL" id="BDE94819.1"/>
    </source>
</evidence>
<organism evidence="3 4">
    <name type="scientific">Raoultibacter timonensis</name>
    <dbReference type="NCBI Taxonomy" id="1907662"/>
    <lineage>
        <taxon>Bacteria</taxon>
        <taxon>Bacillati</taxon>
        <taxon>Actinomycetota</taxon>
        <taxon>Coriobacteriia</taxon>
        <taxon>Eggerthellales</taxon>
        <taxon>Eggerthellaceae</taxon>
        <taxon>Raoultibacter</taxon>
    </lineage>
</organism>
<evidence type="ECO:0000256" key="2">
    <source>
        <dbReference type="SAM" id="Phobius"/>
    </source>
</evidence>
<feature type="compositionally biased region" description="Polar residues" evidence="1">
    <location>
        <begin position="40"/>
        <end position="49"/>
    </location>
</feature>
<dbReference type="EMBL" id="AP025564">
    <property type="protein sequence ID" value="BDE94819.1"/>
    <property type="molecule type" value="Genomic_DNA"/>
</dbReference>
<sequence length="84" mass="8729">MYAKSKAFRNLVIVLAVLVILGAGFVLLKNLSAQGDEQNVLDSGVQTETPGEFIYGDPSSGEAPTITQTPSDGTGSVPDDESAE</sequence>
<feature type="transmembrane region" description="Helical" evidence="2">
    <location>
        <begin position="7"/>
        <end position="28"/>
    </location>
</feature>
<evidence type="ECO:0000256" key="1">
    <source>
        <dbReference type="SAM" id="MobiDB-lite"/>
    </source>
</evidence>
<proteinExistence type="predicted"/>
<protein>
    <submittedName>
        <fullName evidence="3">Uncharacterized protein</fullName>
    </submittedName>
</protein>
<keyword evidence="2" id="KW-0472">Membrane</keyword>
<dbReference type="Proteomes" id="UP001320544">
    <property type="component" value="Chromosome"/>
</dbReference>
<accession>A0ABN6MA25</accession>
<keyword evidence="2" id="KW-0812">Transmembrane</keyword>
<reference evidence="3 4" key="1">
    <citation type="submission" date="2022-01" db="EMBL/GenBank/DDBJ databases">
        <title>Novel bile acid biosynthetic pathways are enriched in the microbiome of centenarians.</title>
        <authorList>
            <person name="Sato Y."/>
            <person name="Atarashi K."/>
            <person name="Plichta R.D."/>
            <person name="Arai Y."/>
            <person name="Sasajima S."/>
            <person name="Kearney M.S."/>
            <person name="Suda W."/>
            <person name="Takeshita K."/>
            <person name="Sasaki T."/>
            <person name="Okamoto S."/>
            <person name="Skelly N.A."/>
            <person name="Okamura Y."/>
            <person name="Vlamakis H."/>
            <person name="Li Y."/>
            <person name="Tanoue T."/>
            <person name="Takei H."/>
            <person name="Nittono H."/>
            <person name="Narushima S."/>
            <person name="Irie J."/>
            <person name="Itoh H."/>
            <person name="Moriya K."/>
            <person name="Sugiura Y."/>
            <person name="Suematsu M."/>
            <person name="Moritoki N."/>
            <person name="Shibata S."/>
            <person name="Littman R.D."/>
            <person name="Fischbach A.M."/>
            <person name="Uwamino Y."/>
            <person name="Inoue T."/>
            <person name="Honda A."/>
            <person name="Hattori M."/>
            <person name="Murai T."/>
            <person name="Xavier J.R."/>
            <person name="Hirose N."/>
            <person name="Honda K."/>
        </authorList>
    </citation>
    <scope>NUCLEOTIDE SEQUENCE [LARGE SCALE GENOMIC DNA]</scope>
    <source>
        <strain evidence="3 4">CE91-St30</strain>
    </source>
</reference>
<gene>
    <name evidence="3" type="ORF">CE91St30_01520</name>
</gene>
<feature type="compositionally biased region" description="Polar residues" evidence="1">
    <location>
        <begin position="65"/>
        <end position="74"/>
    </location>
</feature>
<dbReference type="RefSeq" id="WP_244411349.1">
    <property type="nucleotide sequence ID" value="NZ_AP025564.1"/>
</dbReference>
<evidence type="ECO:0000313" key="4">
    <source>
        <dbReference type="Proteomes" id="UP001320544"/>
    </source>
</evidence>
<keyword evidence="4" id="KW-1185">Reference proteome</keyword>
<keyword evidence="2" id="KW-1133">Transmembrane helix</keyword>
<name>A0ABN6MA25_9ACTN</name>